<keyword evidence="1" id="KW-0812">Transmembrane</keyword>
<feature type="transmembrane region" description="Helical" evidence="1">
    <location>
        <begin position="75"/>
        <end position="95"/>
    </location>
</feature>
<reference evidence="2 3" key="1">
    <citation type="submission" date="2019-12" db="EMBL/GenBank/DDBJ databases">
        <title>Genomic-based taxomic classification of the family Erythrobacteraceae.</title>
        <authorList>
            <person name="Xu L."/>
        </authorList>
    </citation>
    <scope>NUCLEOTIDE SEQUENCE [LARGE SCALE GENOMIC DNA]</scope>
    <source>
        <strain evidence="2 3">RC4-10-4</strain>
    </source>
</reference>
<keyword evidence="1" id="KW-1133">Transmembrane helix</keyword>
<sequence>MTTIHRKFTNGWRIAGWGSLAALLLLPALAMQFDAPGVLWTASDFVFAAVLLGFLGGVVELAVRLARGGQERAGYLLGGFTAFFTMWINAAVGIIGDDEWVNQFFFFMVLGGIVLSLVARFRPAAMRWITGAIAVGQPAVGVIATQTMPGHGVEWGLLAFLALLWGSAAWSFDRAVRQR</sequence>
<feature type="transmembrane region" description="Helical" evidence="1">
    <location>
        <begin position="101"/>
        <end position="121"/>
    </location>
</feature>
<comment type="caution">
    <text evidence="2">The sequence shown here is derived from an EMBL/GenBank/DDBJ whole genome shotgun (WGS) entry which is preliminary data.</text>
</comment>
<dbReference type="Proteomes" id="UP000460626">
    <property type="component" value="Unassembled WGS sequence"/>
</dbReference>
<protein>
    <submittedName>
        <fullName evidence="2">Uncharacterized protein</fullName>
    </submittedName>
</protein>
<proteinExistence type="predicted"/>
<feature type="transmembrane region" description="Helical" evidence="1">
    <location>
        <begin position="155"/>
        <end position="172"/>
    </location>
</feature>
<feature type="transmembrane region" description="Helical" evidence="1">
    <location>
        <begin position="46"/>
        <end position="63"/>
    </location>
</feature>
<name>A0A845A3P1_9SPHN</name>
<evidence type="ECO:0000256" key="1">
    <source>
        <dbReference type="SAM" id="Phobius"/>
    </source>
</evidence>
<keyword evidence="3" id="KW-1185">Reference proteome</keyword>
<keyword evidence="1" id="KW-0472">Membrane</keyword>
<evidence type="ECO:0000313" key="3">
    <source>
        <dbReference type="Proteomes" id="UP000460626"/>
    </source>
</evidence>
<feature type="transmembrane region" description="Helical" evidence="1">
    <location>
        <begin position="128"/>
        <end position="149"/>
    </location>
</feature>
<dbReference type="RefSeq" id="WP_131451598.1">
    <property type="nucleotide sequence ID" value="NZ_BMJK01000001.1"/>
</dbReference>
<dbReference type="EMBL" id="WTYH01000001">
    <property type="protein sequence ID" value="MXO92219.1"/>
    <property type="molecule type" value="Genomic_DNA"/>
</dbReference>
<accession>A0A845A3P1</accession>
<gene>
    <name evidence="2" type="ORF">GRI62_01180</name>
</gene>
<dbReference type="AlphaFoldDB" id="A0A845A3P1"/>
<dbReference type="OrthoDB" id="9813621at2"/>
<organism evidence="2 3">
    <name type="scientific">Aurantiacibacter arachoides</name>
    <dbReference type="NCBI Taxonomy" id="1850444"/>
    <lineage>
        <taxon>Bacteria</taxon>
        <taxon>Pseudomonadati</taxon>
        <taxon>Pseudomonadota</taxon>
        <taxon>Alphaproteobacteria</taxon>
        <taxon>Sphingomonadales</taxon>
        <taxon>Erythrobacteraceae</taxon>
        <taxon>Aurantiacibacter</taxon>
    </lineage>
</organism>
<evidence type="ECO:0000313" key="2">
    <source>
        <dbReference type="EMBL" id="MXO92219.1"/>
    </source>
</evidence>